<dbReference type="Gene3D" id="3.30.200.20">
    <property type="entry name" value="Phosphorylase Kinase, domain 1"/>
    <property type="match status" value="1"/>
</dbReference>
<feature type="signal peptide" evidence="19">
    <location>
        <begin position="1"/>
        <end position="21"/>
    </location>
</feature>
<evidence type="ECO:0000256" key="13">
    <source>
        <dbReference type="ARBA" id="ARBA00022989"/>
    </source>
</evidence>
<dbReference type="GO" id="GO:0051707">
    <property type="term" value="P:response to other organism"/>
    <property type="evidence" value="ECO:0007669"/>
    <property type="project" value="UniProtKB-ARBA"/>
</dbReference>
<feature type="chain" id="PRO_5035817647" description="non-specific serine/threonine protein kinase" evidence="19">
    <location>
        <begin position="22"/>
        <end position="1005"/>
    </location>
</feature>
<dbReference type="PROSITE" id="PS50011">
    <property type="entry name" value="PROTEIN_KINASE_DOM"/>
    <property type="match status" value="1"/>
</dbReference>
<dbReference type="FunFam" id="1.10.510.10:FF:000201">
    <property type="entry name" value="Leucine-rich repeat receptor-like serine/threonine-protein kinase"/>
    <property type="match status" value="1"/>
</dbReference>
<dbReference type="GO" id="GO:0005524">
    <property type="term" value="F:ATP binding"/>
    <property type="evidence" value="ECO:0007669"/>
    <property type="project" value="UniProtKB-KW"/>
</dbReference>
<keyword evidence="11" id="KW-0418">Kinase</keyword>
<dbReference type="InterPro" id="IPR008271">
    <property type="entry name" value="Ser/Thr_kinase_AS"/>
</dbReference>
<evidence type="ECO:0000256" key="8">
    <source>
        <dbReference type="ARBA" id="ARBA00022729"/>
    </source>
</evidence>
<evidence type="ECO:0000256" key="16">
    <source>
        <dbReference type="ARBA" id="ARBA00023180"/>
    </source>
</evidence>
<dbReference type="InterPro" id="IPR000719">
    <property type="entry name" value="Prot_kinase_dom"/>
</dbReference>
<dbReference type="AlphaFoldDB" id="A0A8T3BBA8"/>
<dbReference type="GO" id="GO:0033612">
    <property type="term" value="F:receptor serine/threonine kinase binding"/>
    <property type="evidence" value="ECO:0007669"/>
    <property type="project" value="TreeGrafter"/>
</dbReference>
<dbReference type="InterPro" id="IPR001611">
    <property type="entry name" value="Leu-rich_rpt"/>
</dbReference>
<evidence type="ECO:0000313" key="22">
    <source>
        <dbReference type="Proteomes" id="UP000829196"/>
    </source>
</evidence>
<comment type="similarity">
    <text evidence="2">Belongs to the protein kinase superfamily. Ser/Thr protein kinase family.</text>
</comment>
<keyword evidence="12" id="KW-0067">ATP-binding</keyword>
<evidence type="ECO:0000256" key="11">
    <source>
        <dbReference type="ARBA" id="ARBA00022777"/>
    </source>
</evidence>
<dbReference type="InterPro" id="IPR032675">
    <property type="entry name" value="LRR_dom_sf"/>
</dbReference>
<dbReference type="SUPFAM" id="SSF52047">
    <property type="entry name" value="RNI-like"/>
    <property type="match status" value="1"/>
</dbReference>
<dbReference type="InterPro" id="IPR050647">
    <property type="entry name" value="Plant_LRR-RLKs"/>
</dbReference>
<evidence type="ECO:0000256" key="14">
    <source>
        <dbReference type="ARBA" id="ARBA00023136"/>
    </source>
</evidence>
<keyword evidence="8 19" id="KW-0732">Signal</keyword>
<proteinExistence type="inferred from homology"/>
<dbReference type="GO" id="GO:0004674">
    <property type="term" value="F:protein serine/threonine kinase activity"/>
    <property type="evidence" value="ECO:0007669"/>
    <property type="project" value="UniProtKB-KW"/>
</dbReference>
<keyword evidence="4" id="KW-0723">Serine/threonine-protein kinase</keyword>
<feature type="compositionally biased region" description="Polar residues" evidence="17">
    <location>
        <begin position="982"/>
        <end position="995"/>
    </location>
</feature>
<keyword evidence="7 18" id="KW-0812">Transmembrane</keyword>
<gene>
    <name evidence="21" type="ORF">KFK09_014000</name>
</gene>
<evidence type="ECO:0000256" key="6">
    <source>
        <dbReference type="ARBA" id="ARBA00022679"/>
    </source>
</evidence>
<evidence type="ECO:0000256" key="12">
    <source>
        <dbReference type="ARBA" id="ARBA00022840"/>
    </source>
</evidence>
<evidence type="ECO:0000259" key="20">
    <source>
        <dbReference type="PROSITE" id="PS50011"/>
    </source>
</evidence>
<evidence type="ECO:0000256" key="2">
    <source>
        <dbReference type="ARBA" id="ARBA00008684"/>
    </source>
</evidence>
<feature type="transmembrane region" description="Helical" evidence="18">
    <location>
        <begin position="638"/>
        <end position="657"/>
    </location>
</feature>
<comment type="caution">
    <text evidence="21">The sequence shown here is derived from an EMBL/GenBank/DDBJ whole genome shotgun (WGS) entry which is preliminary data.</text>
</comment>
<dbReference type="PROSITE" id="PS51450">
    <property type="entry name" value="LRR"/>
    <property type="match status" value="1"/>
</dbReference>
<reference evidence="21" key="1">
    <citation type="journal article" date="2022" name="Front. Genet.">
        <title>Chromosome-Scale Assembly of the Dendrobium nobile Genome Provides Insights Into the Molecular Mechanism of the Biosynthesis of the Medicinal Active Ingredient of Dendrobium.</title>
        <authorList>
            <person name="Xu Q."/>
            <person name="Niu S.-C."/>
            <person name="Li K.-L."/>
            <person name="Zheng P.-J."/>
            <person name="Zhang X.-J."/>
            <person name="Jia Y."/>
            <person name="Liu Y."/>
            <person name="Niu Y.-X."/>
            <person name="Yu L.-H."/>
            <person name="Chen D.-F."/>
            <person name="Zhang G.-Q."/>
        </authorList>
    </citation>
    <scope>NUCLEOTIDE SEQUENCE</scope>
    <source>
        <tissue evidence="21">Leaf</tissue>
    </source>
</reference>
<dbReference type="Proteomes" id="UP000829196">
    <property type="component" value="Unassembled WGS sequence"/>
</dbReference>
<dbReference type="InterPro" id="IPR011009">
    <property type="entry name" value="Kinase-like_dom_sf"/>
</dbReference>
<dbReference type="EMBL" id="JAGYWB010000010">
    <property type="protein sequence ID" value="KAI0507872.1"/>
    <property type="molecule type" value="Genomic_DNA"/>
</dbReference>
<evidence type="ECO:0000256" key="10">
    <source>
        <dbReference type="ARBA" id="ARBA00022741"/>
    </source>
</evidence>
<feature type="domain" description="Protein kinase" evidence="20">
    <location>
        <begin position="691"/>
        <end position="965"/>
    </location>
</feature>
<dbReference type="SUPFAM" id="SSF52058">
    <property type="entry name" value="L domain-like"/>
    <property type="match status" value="1"/>
</dbReference>
<dbReference type="GO" id="GO:0016020">
    <property type="term" value="C:membrane"/>
    <property type="evidence" value="ECO:0007669"/>
    <property type="project" value="UniProtKB-SubCell"/>
</dbReference>
<evidence type="ECO:0000256" key="7">
    <source>
        <dbReference type="ARBA" id="ARBA00022692"/>
    </source>
</evidence>
<keyword evidence="14 18" id="KW-0472">Membrane</keyword>
<evidence type="ECO:0000256" key="9">
    <source>
        <dbReference type="ARBA" id="ARBA00022737"/>
    </source>
</evidence>
<evidence type="ECO:0000256" key="15">
    <source>
        <dbReference type="ARBA" id="ARBA00023170"/>
    </source>
</evidence>
<dbReference type="InterPro" id="IPR013210">
    <property type="entry name" value="LRR_N_plant-typ"/>
</dbReference>
<keyword evidence="6" id="KW-0808">Transferase</keyword>
<dbReference type="FunFam" id="3.80.10.10:FF:000108">
    <property type="entry name" value="Leucine-rich repeat receptor-like serine/threonine-protein kinase BAM3"/>
    <property type="match status" value="1"/>
</dbReference>
<evidence type="ECO:0000256" key="5">
    <source>
        <dbReference type="ARBA" id="ARBA00022614"/>
    </source>
</evidence>
<evidence type="ECO:0000313" key="21">
    <source>
        <dbReference type="EMBL" id="KAI0507872.1"/>
    </source>
</evidence>
<dbReference type="PROSITE" id="PS00108">
    <property type="entry name" value="PROTEIN_KINASE_ST"/>
    <property type="match status" value="1"/>
</dbReference>
<evidence type="ECO:0000256" key="19">
    <source>
        <dbReference type="SAM" id="SignalP"/>
    </source>
</evidence>
<dbReference type="InterPro" id="IPR003591">
    <property type="entry name" value="Leu-rich_rpt_typical-subtyp"/>
</dbReference>
<dbReference type="SMART" id="SM00220">
    <property type="entry name" value="S_TKc"/>
    <property type="match status" value="1"/>
</dbReference>
<dbReference type="GO" id="GO:0009791">
    <property type="term" value="P:post-embryonic development"/>
    <property type="evidence" value="ECO:0007669"/>
    <property type="project" value="UniProtKB-ARBA"/>
</dbReference>
<keyword evidence="16" id="KW-0325">Glycoprotein</keyword>
<name>A0A8T3BBA8_DENNO</name>
<protein>
    <recommendedName>
        <fullName evidence="3">non-specific serine/threonine protein kinase</fullName>
        <ecNumber evidence="3">2.7.11.1</ecNumber>
    </recommendedName>
</protein>
<keyword evidence="15" id="KW-0675">Receptor</keyword>
<evidence type="ECO:0000256" key="3">
    <source>
        <dbReference type="ARBA" id="ARBA00012513"/>
    </source>
</evidence>
<accession>A0A8T3BBA8</accession>
<sequence length="1005" mass="109411">MSPLLLLFFLLSISLLSYTNCIPLLEDGKTLAFFRKSIHSPLSVFDNWNVSNPSSVCSWSGVSCYGQRVAAIDLSNLNISGTVELAGLDALINLSLAGNKLNGFVNLSNFTNLRYLNISGNQFSGGLEWDYSGMPKLEVFDAYDNNFTAPLPLSVTNLQRLRYLDLGGNFFYGSIPPNYGKMLAMKSLSLTGNDLRGKIPGELGNLTGLNYLYLGYFNAFESGIPAELGKLGNLVHLDVSSCSIDGLIPEQLGKLINLDTLYLHTNALYGAIPAALGNLTRLVYLDLSNNALTGEIPREFVGLTKLSLFNLFMNRLHGSIPEFVAGLPELETLELFMNNFTGAIPARLGSSGKLQLLDLSSNKITGTIPEELCPSNQLKILILFKNFLFGSLPESLGNCLSLTRVRLAENYFNGSVPLGLIYLPLLDLLELHNNYFSGTISENSDQERGESRLTVLNLSNNLFSGPIPASISTLSFLETLILSENRFSGLIPADISGLQRLEKVDFSRNELSGEIPSEIGRCAQLTYLDLSWNNLSGRIPLEVAALGVLSYLNLSRNHLCDSIPRSIGSIASLTSADFSFNDLSGRLPDSGQLAFLNASAFAGNPRLCGAAISNPCVPSSAAPTPSPRLRRLPTDFKLVFALGLLICSLVFTAAAAAKVRAHRRAAAAAAPWTITAFQKVAFGLTEVLESMKEGNEIGRGGAGVVYLGRSPNGDGIAVKKLMGFGTNGHDHGFRAEIRTLGSIRHRNIVRLLAFCSDSHTNVLVYEYMGNGSLGEVLHGKRGGFLEWDRRYRIALEAARGLCYLHHDCYPMIIHRDVKSNNILLDSNLEAHVADFGLARFLLDGASSECMSAVAGSYGYIAPEYAYTLKVDEKSDVYSFGVVLLELITGRRPVGDFGDGVDIVQWVKKITNGGKQSVDIILDSRLASVPLDEAMHVFFIAILCVQENSIERPTMREVVQMLSEFTRHVSSDDQISASSSASNQLEQTQHSSPQTNCYKLFPDLLS</sequence>
<keyword evidence="13 18" id="KW-1133">Transmembrane helix</keyword>
<dbReference type="EC" id="2.7.11.1" evidence="3"/>
<comment type="subcellular location">
    <subcellularLocation>
        <location evidence="1">Membrane</location>
        <topology evidence="1">Single-pass membrane protein</topology>
    </subcellularLocation>
</comment>
<dbReference type="Pfam" id="PF13855">
    <property type="entry name" value="LRR_8"/>
    <property type="match status" value="2"/>
</dbReference>
<dbReference type="Gene3D" id="1.10.510.10">
    <property type="entry name" value="Transferase(Phosphotransferase) domain 1"/>
    <property type="match status" value="1"/>
</dbReference>
<evidence type="ECO:0000256" key="4">
    <source>
        <dbReference type="ARBA" id="ARBA00022527"/>
    </source>
</evidence>
<dbReference type="SMART" id="SM00369">
    <property type="entry name" value="LRR_TYP"/>
    <property type="match status" value="9"/>
</dbReference>
<dbReference type="FunFam" id="3.80.10.10:FF:000371">
    <property type="entry name" value="Leucine-rich repeat receptor-like serine/threonine-protein kinase BAM3"/>
    <property type="match status" value="1"/>
</dbReference>
<dbReference type="Pfam" id="PF00069">
    <property type="entry name" value="Pkinase"/>
    <property type="match status" value="1"/>
</dbReference>
<dbReference type="SMR" id="A0A8T3BBA8"/>
<keyword evidence="22" id="KW-1185">Reference proteome</keyword>
<dbReference type="Pfam" id="PF08263">
    <property type="entry name" value="LRRNT_2"/>
    <property type="match status" value="1"/>
</dbReference>
<feature type="region of interest" description="Disordered" evidence="17">
    <location>
        <begin position="975"/>
        <end position="995"/>
    </location>
</feature>
<dbReference type="SUPFAM" id="SSF56112">
    <property type="entry name" value="Protein kinase-like (PK-like)"/>
    <property type="match status" value="1"/>
</dbReference>
<keyword evidence="9" id="KW-0677">Repeat</keyword>
<keyword evidence="10" id="KW-0547">Nucleotide-binding</keyword>
<evidence type="ECO:0000256" key="17">
    <source>
        <dbReference type="SAM" id="MobiDB-lite"/>
    </source>
</evidence>
<dbReference type="PANTHER" id="PTHR48056:SF38">
    <property type="entry name" value="LEUCINE-RICH REPEAT RECEPTOR-LIKE SERINE_THREONINE-PROTEIN KINASE BAM1"/>
    <property type="match status" value="1"/>
</dbReference>
<dbReference type="Gene3D" id="3.80.10.10">
    <property type="entry name" value="Ribonuclease Inhibitor"/>
    <property type="match status" value="4"/>
</dbReference>
<organism evidence="21 22">
    <name type="scientific">Dendrobium nobile</name>
    <name type="common">Orchid</name>
    <dbReference type="NCBI Taxonomy" id="94219"/>
    <lineage>
        <taxon>Eukaryota</taxon>
        <taxon>Viridiplantae</taxon>
        <taxon>Streptophyta</taxon>
        <taxon>Embryophyta</taxon>
        <taxon>Tracheophyta</taxon>
        <taxon>Spermatophyta</taxon>
        <taxon>Magnoliopsida</taxon>
        <taxon>Liliopsida</taxon>
        <taxon>Asparagales</taxon>
        <taxon>Orchidaceae</taxon>
        <taxon>Epidendroideae</taxon>
        <taxon>Malaxideae</taxon>
        <taxon>Dendrobiinae</taxon>
        <taxon>Dendrobium</taxon>
    </lineage>
</organism>
<evidence type="ECO:0000256" key="1">
    <source>
        <dbReference type="ARBA" id="ARBA00004167"/>
    </source>
</evidence>
<dbReference type="Pfam" id="PF00560">
    <property type="entry name" value="LRR_1"/>
    <property type="match status" value="7"/>
</dbReference>
<dbReference type="PANTHER" id="PTHR48056">
    <property type="entry name" value="LRR RECEPTOR-LIKE SERINE/THREONINE-PROTEIN KINASE-RELATED"/>
    <property type="match status" value="1"/>
</dbReference>
<evidence type="ECO:0000256" key="18">
    <source>
        <dbReference type="SAM" id="Phobius"/>
    </source>
</evidence>
<dbReference type="GO" id="GO:0006952">
    <property type="term" value="P:defense response"/>
    <property type="evidence" value="ECO:0007669"/>
    <property type="project" value="UniProtKB-ARBA"/>
</dbReference>
<dbReference type="OrthoDB" id="759971at2759"/>
<keyword evidence="5" id="KW-0433">Leucine-rich repeat</keyword>
<dbReference type="FunFam" id="3.80.10.10:FF:000453">
    <property type="entry name" value="Leucine-rich receptor-like protein kinase family protein"/>
    <property type="match status" value="1"/>
</dbReference>